<dbReference type="AlphaFoldDB" id="A0AAW1KD68"/>
<protein>
    <submittedName>
        <fullName evidence="1">Uncharacterized protein</fullName>
    </submittedName>
</protein>
<evidence type="ECO:0000313" key="1">
    <source>
        <dbReference type="EMBL" id="KAK9717320.1"/>
    </source>
</evidence>
<gene>
    <name evidence="1" type="ORF">QE152_g23794</name>
</gene>
<accession>A0AAW1KD68</accession>
<name>A0AAW1KD68_POPJA</name>
<organism evidence="1 2">
    <name type="scientific">Popillia japonica</name>
    <name type="common">Japanese beetle</name>
    <dbReference type="NCBI Taxonomy" id="7064"/>
    <lineage>
        <taxon>Eukaryota</taxon>
        <taxon>Metazoa</taxon>
        <taxon>Ecdysozoa</taxon>
        <taxon>Arthropoda</taxon>
        <taxon>Hexapoda</taxon>
        <taxon>Insecta</taxon>
        <taxon>Pterygota</taxon>
        <taxon>Neoptera</taxon>
        <taxon>Endopterygota</taxon>
        <taxon>Coleoptera</taxon>
        <taxon>Polyphaga</taxon>
        <taxon>Scarabaeiformia</taxon>
        <taxon>Scarabaeidae</taxon>
        <taxon>Rutelinae</taxon>
        <taxon>Popillia</taxon>
    </lineage>
</organism>
<dbReference type="Proteomes" id="UP001458880">
    <property type="component" value="Unassembled WGS sequence"/>
</dbReference>
<comment type="caution">
    <text evidence="1">The sequence shown here is derived from an EMBL/GenBank/DDBJ whole genome shotgun (WGS) entry which is preliminary data.</text>
</comment>
<dbReference type="EMBL" id="JASPKY010000243">
    <property type="protein sequence ID" value="KAK9717320.1"/>
    <property type="molecule type" value="Genomic_DNA"/>
</dbReference>
<reference evidence="1 2" key="1">
    <citation type="journal article" date="2024" name="BMC Genomics">
        <title>De novo assembly and annotation of Popillia japonica's genome with initial clues to its potential as an invasive pest.</title>
        <authorList>
            <person name="Cucini C."/>
            <person name="Boschi S."/>
            <person name="Funari R."/>
            <person name="Cardaioli E."/>
            <person name="Iannotti N."/>
            <person name="Marturano G."/>
            <person name="Paoli F."/>
            <person name="Bruttini M."/>
            <person name="Carapelli A."/>
            <person name="Frati F."/>
            <person name="Nardi F."/>
        </authorList>
    </citation>
    <scope>NUCLEOTIDE SEQUENCE [LARGE SCALE GENOMIC DNA]</scope>
    <source>
        <strain evidence="1">DMR45628</strain>
    </source>
</reference>
<proteinExistence type="predicted"/>
<keyword evidence="2" id="KW-1185">Reference proteome</keyword>
<sequence length="114" mass="13021">MENFDELMRFSEIFKPIVETPEEIKPVNDIGTFSKAQPLLRAIITNELIVSILTASSLFAFTLPLSRILQSINLDLSVAVEHMDTIINQTKKMTVDIDQVFSHIFEEAQVYTYL</sequence>
<evidence type="ECO:0000313" key="2">
    <source>
        <dbReference type="Proteomes" id="UP001458880"/>
    </source>
</evidence>